<keyword evidence="2" id="KW-1185">Reference proteome</keyword>
<dbReference type="EMBL" id="LSTO01000015">
    <property type="protein sequence ID" value="OWW18235.1"/>
    <property type="molecule type" value="Genomic_DNA"/>
</dbReference>
<name>A0A254T6L4_9BURK</name>
<protein>
    <submittedName>
        <fullName evidence="1">Uncharacterized protein</fullName>
    </submittedName>
</protein>
<gene>
    <name evidence="1" type="ORF">AYR66_02420</name>
</gene>
<organism evidence="1 2">
    <name type="scientific">Noviherbaspirillum denitrificans</name>
    <dbReference type="NCBI Taxonomy" id="1968433"/>
    <lineage>
        <taxon>Bacteria</taxon>
        <taxon>Pseudomonadati</taxon>
        <taxon>Pseudomonadota</taxon>
        <taxon>Betaproteobacteria</taxon>
        <taxon>Burkholderiales</taxon>
        <taxon>Oxalobacteraceae</taxon>
        <taxon>Noviherbaspirillum</taxon>
    </lineage>
</organism>
<comment type="caution">
    <text evidence="1">The sequence shown here is derived from an EMBL/GenBank/DDBJ whole genome shotgun (WGS) entry which is preliminary data.</text>
</comment>
<evidence type="ECO:0000313" key="2">
    <source>
        <dbReference type="Proteomes" id="UP000197535"/>
    </source>
</evidence>
<proteinExistence type="predicted"/>
<accession>A0A254T6L4</accession>
<sequence length="90" mass="10085">MTKFEIMALMMRKESQFEGDGVTIAAKLAACLEPLSGRMRDSDLAQLIQIGSAIYHVGAEQCEEIVPIEDLFPACESWPFPYPHRTGCRH</sequence>
<dbReference type="AlphaFoldDB" id="A0A254T6L4"/>
<dbReference type="Proteomes" id="UP000197535">
    <property type="component" value="Unassembled WGS sequence"/>
</dbReference>
<reference evidence="1 2" key="1">
    <citation type="submission" date="2016-02" db="EMBL/GenBank/DDBJ databases">
        <authorList>
            <person name="Wen L."/>
            <person name="He K."/>
            <person name="Yang H."/>
        </authorList>
    </citation>
    <scope>NUCLEOTIDE SEQUENCE [LARGE SCALE GENOMIC DNA]</scope>
    <source>
        <strain evidence="1 2">TSA40</strain>
    </source>
</reference>
<evidence type="ECO:0000313" key="1">
    <source>
        <dbReference type="EMBL" id="OWW18235.1"/>
    </source>
</evidence>